<proteinExistence type="predicted"/>
<evidence type="ECO:0000313" key="5">
    <source>
        <dbReference type="EMBL" id="GMI23038.1"/>
    </source>
</evidence>
<keyword evidence="6" id="KW-1185">Reference proteome</keyword>
<feature type="compositionally biased region" description="Basic and acidic residues" evidence="3">
    <location>
        <begin position="1388"/>
        <end position="1400"/>
    </location>
</feature>
<feature type="domain" description="S1 motif" evidence="4">
    <location>
        <begin position="1001"/>
        <end position="1076"/>
    </location>
</feature>
<evidence type="ECO:0000256" key="1">
    <source>
        <dbReference type="ARBA" id="ARBA00004604"/>
    </source>
</evidence>
<dbReference type="EMBL" id="BRYA01000559">
    <property type="protein sequence ID" value="GMI23038.1"/>
    <property type="molecule type" value="Genomic_DNA"/>
</dbReference>
<dbReference type="InterPro" id="IPR003107">
    <property type="entry name" value="HAT"/>
</dbReference>
<comment type="subcellular location">
    <subcellularLocation>
        <location evidence="1">Nucleus</location>
        <location evidence="1">Nucleolus</location>
    </subcellularLocation>
</comment>
<dbReference type="Gene3D" id="1.25.40.10">
    <property type="entry name" value="Tetratricopeptide repeat domain"/>
    <property type="match status" value="2"/>
</dbReference>
<dbReference type="Pfam" id="PF00575">
    <property type="entry name" value="S1"/>
    <property type="match status" value="2"/>
</dbReference>
<reference evidence="6" key="1">
    <citation type="journal article" date="2023" name="Commun. Biol.">
        <title>Genome analysis of Parmales, the sister group of diatoms, reveals the evolutionary specialization of diatoms from phago-mixotrophs to photoautotrophs.</title>
        <authorList>
            <person name="Ban H."/>
            <person name="Sato S."/>
            <person name="Yoshikawa S."/>
            <person name="Yamada K."/>
            <person name="Nakamura Y."/>
            <person name="Ichinomiya M."/>
            <person name="Sato N."/>
            <person name="Blanc-Mathieu R."/>
            <person name="Endo H."/>
            <person name="Kuwata A."/>
            <person name="Ogata H."/>
        </authorList>
    </citation>
    <scope>NUCLEOTIDE SEQUENCE [LARGE SCALE GENOMIC DNA]</scope>
</reference>
<accession>A0A9W7FVX2</accession>
<protein>
    <recommendedName>
        <fullName evidence="4">S1 motif domain-containing protein</fullName>
    </recommendedName>
</protein>
<dbReference type="SUPFAM" id="SSF48452">
    <property type="entry name" value="TPR-like"/>
    <property type="match status" value="2"/>
</dbReference>
<dbReference type="Proteomes" id="UP001165065">
    <property type="component" value="Unassembled WGS sequence"/>
</dbReference>
<gene>
    <name evidence="5" type="ORF">TrCOL_g8122</name>
</gene>
<dbReference type="PROSITE" id="PS50126">
    <property type="entry name" value="S1"/>
    <property type="match status" value="7"/>
</dbReference>
<evidence type="ECO:0000259" key="4">
    <source>
        <dbReference type="PROSITE" id="PS50126"/>
    </source>
</evidence>
<dbReference type="GO" id="GO:0003723">
    <property type="term" value="F:RNA binding"/>
    <property type="evidence" value="ECO:0007669"/>
    <property type="project" value="TreeGrafter"/>
</dbReference>
<keyword evidence="2" id="KW-0698">rRNA processing</keyword>
<dbReference type="PANTHER" id="PTHR23270">
    <property type="entry name" value="PROGRAMMED CELL DEATH PROTEIN 11 PRE-RRNA PROCESSING PROTEIN RRP5"/>
    <property type="match status" value="1"/>
</dbReference>
<dbReference type="SMART" id="SM00316">
    <property type="entry name" value="S1"/>
    <property type="match status" value="10"/>
</dbReference>
<dbReference type="GO" id="GO:0032040">
    <property type="term" value="C:small-subunit processome"/>
    <property type="evidence" value="ECO:0007669"/>
    <property type="project" value="TreeGrafter"/>
</dbReference>
<dbReference type="FunFam" id="2.40.50.140:FF:000103">
    <property type="entry name" value="protein RRP5 homolog"/>
    <property type="match status" value="1"/>
</dbReference>
<evidence type="ECO:0000256" key="3">
    <source>
        <dbReference type="SAM" id="MobiDB-lite"/>
    </source>
</evidence>
<evidence type="ECO:0000256" key="2">
    <source>
        <dbReference type="ARBA" id="ARBA00022552"/>
    </source>
</evidence>
<feature type="domain" description="S1 motif" evidence="4">
    <location>
        <begin position="1177"/>
        <end position="1249"/>
    </location>
</feature>
<feature type="domain" description="S1 motif" evidence="4">
    <location>
        <begin position="1089"/>
        <end position="1158"/>
    </location>
</feature>
<feature type="domain" description="S1 motif" evidence="4">
    <location>
        <begin position="737"/>
        <end position="799"/>
    </location>
</feature>
<dbReference type="InterPro" id="IPR011990">
    <property type="entry name" value="TPR-like_helical_dom_sf"/>
</dbReference>
<dbReference type="SUPFAM" id="SSF50249">
    <property type="entry name" value="Nucleic acid-binding proteins"/>
    <property type="match status" value="7"/>
</dbReference>
<dbReference type="Gene3D" id="2.40.50.140">
    <property type="entry name" value="Nucleic acid-binding proteins"/>
    <property type="match status" value="5"/>
</dbReference>
<feature type="region of interest" description="Disordered" evidence="3">
    <location>
        <begin position="1248"/>
        <end position="1414"/>
    </location>
</feature>
<dbReference type="SMART" id="SM00386">
    <property type="entry name" value="HAT"/>
    <property type="match status" value="4"/>
</dbReference>
<name>A0A9W7FVX2_9STRA</name>
<feature type="domain" description="S1 motif" evidence="4">
    <location>
        <begin position="94"/>
        <end position="161"/>
    </location>
</feature>
<feature type="compositionally biased region" description="Basic and acidic residues" evidence="3">
    <location>
        <begin position="1312"/>
        <end position="1322"/>
    </location>
</feature>
<comment type="caution">
    <text evidence="5">The sequence shown here is derived from an EMBL/GenBank/DDBJ whole genome shotgun (WGS) entry which is preliminary data.</text>
</comment>
<dbReference type="OrthoDB" id="412781at2759"/>
<sequence length="1693" mass="186493">MPAATAFPRGGKPTVDPTTASSTDKHPTTTKTDGDFLFSTSSTTPSSAKRRKVEKTVEDMISKTTRHTMGGGNVKHDERTSTIEGIGFSRLDKGMKVLGVVNQVFSDDLITVSLPNGLVGYVMRKDQTEPPLEVSLSPGTMTAFAVLSVSRTEKRVELSPSPTHVNRGLTLDQISFGQVVRVKVEGSEDHGWSCSLGLGGVKCFLPHKLYSGTSKVAIGATLDVVVVKSNREARMVTVTNDVSTATEVTVQPNHVDPGCSAFNLKGVRPGMMVRCDVDGFARNGVMLSFLGGFKGSIQEGELMKFGEGWKDHYKKKRSEGITARVILVDGKSKTVRFSEREHVKEMRGSAKDHRRGDKVQGKVSRVEPKIGVWFTASAAADNSGSVGKKRKNGTTQEDEIVFVHVSELGINDNSESAVRKNFPTGKEAVIRILGHHRMDDWLKGSLKKEIVEAKVLDYGDIEVGERYRGAEIVKQGDYGVVVKLGEGVNAMVSKIHLKGKNQDKVGGKMDVKVLTVDVEGRRCMATARRELVKEEMWGSYHEMDVNDVSTGFITKVDKKGITVTFVNNTHGNVQATTLAEEQGVEDPTVNYKVGEIVKARFTGIGVKGGGGRMGLSLDLKKKSKPAEKVPSGTYEVGDLILEKELTVVSIEDGEIVMEGKGGSCKCEFDAFKDKYNKPSDPSKEVKKDIKVGKKVKAQGLVVSKEKKFPHTPIVTFRKQIVEERAEVPRALKSLSVGDVVTGWVANKVSAHGAFVRFMNHHTALVPALKGGGELQLYDTVRVKISKIDAKAGKILCTIPKATSKEKMLSKTVGSTVGKVEVVDLKKDRAYVKMLDGRFPGKCRIRVHMSMYSGDKGAGVVGGDGVLIPPSHPFSGLKVGSVIRNATVASADTVEDLTYIDLTNLGSVPPMDADKFEVGVCVEGVIEEALKGKGCHIRCSPGVKVWGSRTEMIATEEGDRVKVVVTKNHKGQIAVSERKFASLKGSVGRTVSIGDRKVPDVGATMEVRINTKIKCPNPPGIMVELREGFTGRVCITQLSEEWENMPLRESNKIFQHGQIHTGTVISNDQGRIEISLRKHEEDTIPEFEVGDIAKAFVIETNKKGCFLRLGNGWTGKCLLKDLADTFVADPFKEFPSGRLVAGYISKVDTKKRFVNLNLRESKVVKDEDRLTFDEIEKGDMLPGVVTRIESYGVFVKFVNSDISGLVHISELNDEYVEDIEKLYTPGDLVKAVVLSKVRDGDKEKLSLGLKESYFAGEGGGDTSEEESESESEGEEEEEEEGSESESEEEEDGIVPMEEDEENEDGLDSDDDNFMEKLKGKMGGEEEESEEEESESESESGDDSESDDDDDSEEEDAGFNFGSKGDDDMDEDSDSDDEEGKKAKKKMSRKEKEAEVSRREDLLASGEADANPQSTEDFERLLAGSPNESSIWIRYMAFHIYSADYDAARAVADRAVERIAFTKEEEKTNVYMARITMELEYGTEGTFLTAIQNACRGGVSGKKIMMRTAEVMEGALGKIKGKKDRAKMASRLESHFENMCKKNKSKKKVWLSWCAWLVREGRWKEGREVLKRALLSLGSYKHVEATYRFASIEFEFGSAERARTIFEGLMDKHPKKLDLWFVYIDKEVKHGTLEAARRIFVKITGSEGGKGVGIKKDKSMKAVFKKWYEVEQRLGGEDDMEKVQQYAREYVEKSS</sequence>
<dbReference type="InterPro" id="IPR003029">
    <property type="entry name" value="S1_domain"/>
</dbReference>
<feature type="compositionally biased region" description="Acidic residues" evidence="3">
    <location>
        <begin position="1365"/>
        <end position="1376"/>
    </location>
</feature>
<organism evidence="5 6">
    <name type="scientific">Triparma columacea</name>
    <dbReference type="NCBI Taxonomy" id="722753"/>
    <lineage>
        <taxon>Eukaryota</taxon>
        <taxon>Sar</taxon>
        <taxon>Stramenopiles</taxon>
        <taxon>Ochrophyta</taxon>
        <taxon>Bolidophyceae</taxon>
        <taxon>Parmales</taxon>
        <taxon>Triparmaceae</taxon>
        <taxon>Triparma</taxon>
    </lineage>
</organism>
<evidence type="ECO:0000313" key="6">
    <source>
        <dbReference type="Proteomes" id="UP001165065"/>
    </source>
</evidence>
<feature type="domain" description="S1 motif" evidence="4">
    <location>
        <begin position="546"/>
        <end position="618"/>
    </location>
</feature>
<dbReference type="GO" id="GO:0006364">
    <property type="term" value="P:rRNA processing"/>
    <property type="evidence" value="ECO:0007669"/>
    <property type="project" value="UniProtKB-KW"/>
</dbReference>
<feature type="domain" description="S1 motif" evidence="4">
    <location>
        <begin position="464"/>
        <end position="528"/>
    </location>
</feature>
<dbReference type="PANTHER" id="PTHR23270:SF10">
    <property type="entry name" value="PROTEIN RRP5 HOMOLOG"/>
    <property type="match status" value="1"/>
</dbReference>
<feature type="region of interest" description="Disordered" evidence="3">
    <location>
        <begin position="342"/>
        <end position="361"/>
    </location>
</feature>
<feature type="region of interest" description="Disordered" evidence="3">
    <location>
        <begin position="1"/>
        <end position="55"/>
    </location>
</feature>
<feature type="compositionally biased region" description="Acidic residues" evidence="3">
    <location>
        <begin position="1261"/>
        <end position="1311"/>
    </location>
</feature>
<dbReference type="InterPro" id="IPR012340">
    <property type="entry name" value="NA-bd_OB-fold"/>
</dbReference>
<feature type="compositionally biased region" description="Acidic residues" evidence="3">
    <location>
        <begin position="1323"/>
        <end position="1355"/>
    </location>
</feature>
<dbReference type="InterPro" id="IPR045209">
    <property type="entry name" value="Rrp5"/>
</dbReference>